<evidence type="ECO:0000256" key="3">
    <source>
        <dbReference type="ARBA" id="ARBA00022692"/>
    </source>
</evidence>
<feature type="transmembrane region" description="Helical" evidence="6">
    <location>
        <begin position="179"/>
        <end position="197"/>
    </location>
</feature>
<keyword evidence="8" id="KW-1185">Reference proteome</keyword>
<keyword evidence="4 6" id="KW-1133">Transmembrane helix</keyword>
<dbReference type="Proteomes" id="UP000193391">
    <property type="component" value="Unassembled WGS sequence"/>
</dbReference>
<dbReference type="GO" id="GO:0033228">
    <property type="term" value="P:cysteine export across plasma membrane"/>
    <property type="evidence" value="ECO:0007669"/>
    <property type="project" value="TreeGrafter"/>
</dbReference>
<comment type="subcellular location">
    <subcellularLocation>
        <location evidence="1">Cell membrane</location>
        <topology evidence="1">Multi-pass membrane protein</topology>
    </subcellularLocation>
</comment>
<keyword evidence="3 6" id="KW-0812">Transmembrane</keyword>
<evidence type="ECO:0000256" key="4">
    <source>
        <dbReference type="ARBA" id="ARBA00022989"/>
    </source>
</evidence>
<evidence type="ECO:0000256" key="2">
    <source>
        <dbReference type="ARBA" id="ARBA00022475"/>
    </source>
</evidence>
<dbReference type="PANTHER" id="PTHR30086:SF20">
    <property type="entry name" value="ARGININE EXPORTER PROTEIN ARGO-RELATED"/>
    <property type="match status" value="1"/>
</dbReference>
<feature type="transmembrane region" description="Helical" evidence="6">
    <location>
        <begin position="38"/>
        <end position="65"/>
    </location>
</feature>
<evidence type="ECO:0000256" key="1">
    <source>
        <dbReference type="ARBA" id="ARBA00004651"/>
    </source>
</evidence>
<feature type="transmembrane region" description="Helical" evidence="6">
    <location>
        <begin position="72"/>
        <end position="90"/>
    </location>
</feature>
<evidence type="ECO:0000313" key="7">
    <source>
        <dbReference type="EMBL" id="OSQ39046.1"/>
    </source>
</evidence>
<dbReference type="GO" id="GO:0005886">
    <property type="term" value="C:plasma membrane"/>
    <property type="evidence" value="ECO:0007669"/>
    <property type="project" value="UniProtKB-SubCell"/>
</dbReference>
<keyword evidence="5 6" id="KW-0472">Membrane</keyword>
<dbReference type="AlphaFoldDB" id="A0A1Y2L1D7"/>
<sequence length="198" mass="20473">MLDTLGPLALFTLVAAISPGGATTLATASGLQYGLARSFPMIFGIAFGMASLAAAAAGGLASLVLASPALHLGLKIVGTAYLLWLAFAIARKGRPPQNTQLANPVSFWGGMGLLWLNPKGWAMTMGAAASFSTLIPNPVNLASWLGAAFGLSAIVSLTLWCSTGVVMARLLKSETQWKVLNIFLGSLLAASVIPIWLF</sequence>
<dbReference type="InterPro" id="IPR001123">
    <property type="entry name" value="LeuE-type"/>
</dbReference>
<dbReference type="GO" id="GO:0015171">
    <property type="term" value="F:amino acid transmembrane transporter activity"/>
    <property type="evidence" value="ECO:0007669"/>
    <property type="project" value="TreeGrafter"/>
</dbReference>
<reference evidence="7 8" key="1">
    <citation type="submission" date="2014-03" db="EMBL/GenBank/DDBJ databases">
        <title>The draft genome sequence of Thalassospira mesophila JCM 18969.</title>
        <authorList>
            <person name="Lai Q."/>
            <person name="Shao Z."/>
        </authorList>
    </citation>
    <scope>NUCLEOTIDE SEQUENCE [LARGE SCALE GENOMIC DNA]</scope>
    <source>
        <strain evidence="7 8">JCM 18969</strain>
    </source>
</reference>
<evidence type="ECO:0000313" key="8">
    <source>
        <dbReference type="Proteomes" id="UP000193391"/>
    </source>
</evidence>
<dbReference type="OrthoDB" id="9812084at2"/>
<name>A0A1Y2L1D7_9PROT</name>
<evidence type="ECO:0000256" key="6">
    <source>
        <dbReference type="SAM" id="Phobius"/>
    </source>
</evidence>
<dbReference type="PANTHER" id="PTHR30086">
    <property type="entry name" value="ARGININE EXPORTER PROTEIN ARGO"/>
    <property type="match status" value="1"/>
</dbReference>
<feature type="transmembrane region" description="Helical" evidence="6">
    <location>
        <begin position="141"/>
        <end position="167"/>
    </location>
</feature>
<evidence type="ECO:0000256" key="5">
    <source>
        <dbReference type="ARBA" id="ARBA00023136"/>
    </source>
</evidence>
<dbReference type="STRING" id="1293891.TMES_08390"/>
<accession>A0A1Y2L1D7</accession>
<protein>
    <submittedName>
        <fullName evidence="7">Amino acid transporter</fullName>
    </submittedName>
</protein>
<gene>
    <name evidence="7" type="ORF">TMES_08390</name>
</gene>
<keyword evidence="2" id="KW-1003">Cell membrane</keyword>
<dbReference type="Pfam" id="PF01810">
    <property type="entry name" value="LysE"/>
    <property type="match status" value="1"/>
</dbReference>
<comment type="caution">
    <text evidence="7">The sequence shown here is derived from an EMBL/GenBank/DDBJ whole genome shotgun (WGS) entry which is preliminary data.</text>
</comment>
<dbReference type="EMBL" id="JFKA01000003">
    <property type="protein sequence ID" value="OSQ39046.1"/>
    <property type="molecule type" value="Genomic_DNA"/>
</dbReference>
<organism evidence="7 8">
    <name type="scientific">Thalassospira mesophila</name>
    <dbReference type="NCBI Taxonomy" id="1293891"/>
    <lineage>
        <taxon>Bacteria</taxon>
        <taxon>Pseudomonadati</taxon>
        <taxon>Pseudomonadota</taxon>
        <taxon>Alphaproteobacteria</taxon>
        <taxon>Rhodospirillales</taxon>
        <taxon>Thalassospiraceae</taxon>
        <taxon>Thalassospira</taxon>
    </lineage>
</organism>
<proteinExistence type="predicted"/>